<sequence length="386" mass="42984">MRNFVPLILAVSGVFLFDQGHSSNQDSPESSGIVVTPPVNIEDDTSSSRSRGGYITSKHSNQDLDLSSEAIRLKDRLNRTKRSWGDMGASYEVYTNRERNGTSGYYFPAIIARYLDDIPSISALLNPDQKLYLLVHGWLGSSTSLSNISNSPSSRLVKDEELAQIKNELLRVENATVIVVDWSEKAEDTYSVARNYSSPMAFGMAWLVKILVEAGALQVSKVHYIGHGLGAQVAGYFALGLKLIMNGQKIGRITGLDPDNEGFEDERLDRDDADFLDVIHTSNGVYELGMREPMGHVDFYPNRGGDQPRCFSAACSHKIAKIYYRKSIEKCTYSSGCCPSGAYISSRKLYCRSWRTYCGRMGHHASSDLRGVHHVELKWHHIHCGV</sequence>
<proteinExistence type="inferred from homology"/>
<dbReference type="PANTHER" id="PTHR11610">
    <property type="entry name" value="LIPASE"/>
    <property type="match status" value="1"/>
</dbReference>
<dbReference type="VEuPathDB" id="VectorBase:ISCI004670"/>
<evidence type="ECO:0000256" key="2">
    <source>
        <dbReference type="ARBA" id="ARBA00010701"/>
    </source>
</evidence>
<feature type="domain" description="Lipase" evidence="7">
    <location>
        <begin position="126"/>
        <end position="366"/>
    </location>
</feature>
<evidence type="ECO:0000256" key="1">
    <source>
        <dbReference type="ARBA" id="ARBA00004613"/>
    </source>
</evidence>
<evidence type="ECO:0000256" key="5">
    <source>
        <dbReference type="SAM" id="MobiDB-lite"/>
    </source>
</evidence>
<dbReference type="Pfam" id="PF00151">
    <property type="entry name" value="Lipase"/>
    <property type="match status" value="1"/>
</dbReference>
<evidence type="ECO:0000256" key="6">
    <source>
        <dbReference type="SAM" id="SignalP"/>
    </source>
</evidence>
<dbReference type="InterPro" id="IPR013818">
    <property type="entry name" value="Lipase"/>
</dbReference>
<dbReference type="EMBL" id="GHJT01004417">
    <property type="protein sequence ID" value="MOY38388.1"/>
    <property type="molecule type" value="Transcribed_RNA"/>
</dbReference>
<dbReference type="InterPro" id="IPR029058">
    <property type="entry name" value="AB_hydrolase_fold"/>
</dbReference>
<organism evidence="8">
    <name type="scientific">Ixodes scapularis</name>
    <name type="common">Black-legged tick</name>
    <name type="synonym">Deer tick</name>
    <dbReference type="NCBI Taxonomy" id="6945"/>
    <lineage>
        <taxon>Eukaryota</taxon>
        <taxon>Metazoa</taxon>
        <taxon>Ecdysozoa</taxon>
        <taxon>Arthropoda</taxon>
        <taxon>Chelicerata</taxon>
        <taxon>Arachnida</taxon>
        <taxon>Acari</taxon>
        <taxon>Parasitiformes</taxon>
        <taxon>Ixodida</taxon>
        <taxon>Ixodoidea</taxon>
        <taxon>Ixodidae</taxon>
        <taxon>Ixodinae</taxon>
        <taxon>Ixodes</taxon>
    </lineage>
</organism>
<accession>A0A4D5RMR2</accession>
<keyword evidence="3" id="KW-0964">Secreted</keyword>
<dbReference type="VEuPathDB" id="VectorBase:ISCW001282"/>
<dbReference type="Gene3D" id="3.40.50.1820">
    <property type="entry name" value="alpha/beta hydrolase"/>
    <property type="match status" value="1"/>
</dbReference>
<dbReference type="VEuPathDB" id="VectorBase:ISCP_010668"/>
<dbReference type="SUPFAM" id="SSF53474">
    <property type="entry name" value="alpha/beta-Hydrolases"/>
    <property type="match status" value="1"/>
</dbReference>
<protein>
    <submittedName>
        <fullName evidence="8">Putative pancreatic lipase-like enzyme</fullName>
    </submittedName>
</protein>
<feature type="compositionally biased region" description="Polar residues" evidence="5">
    <location>
        <begin position="21"/>
        <end position="30"/>
    </location>
</feature>
<name>A0A4D5RMR2_IXOSC</name>
<keyword evidence="6" id="KW-0732">Signal</keyword>
<dbReference type="VEuPathDB" id="VectorBase:ISCW004670"/>
<dbReference type="AlphaFoldDB" id="A0A4D5RMR2"/>
<dbReference type="OrthoDB" id="199913at2759"/>
<feature type="chain" id="PRO_5020029512" evidence="6">
    <location>
        <begin position="23"/>
        <end position="386"/>
    </location>
</feature>
<evidence type="ECO:0000256" key="4">
    <source>
        <dbReference type="RuleBase" id="RU004262"/>
    </source>
</evidence>
<comment type="subcellular location">
    <subcellularLocation>
        <location evidence="1">Secreted</location>
    </subcellularLocation>
</comment>
<dbReference type="GO" id="GO:0016298">
    <property type="term" value="F:lipase activity"/>
    <property type="evidence" value="ECO:0007669"/>
    <property type="project" value="InterPro"/>
</dbReference>
<evidence type="ECO:0000256" key="3">
    <source>
        <dbReference type="ARBA" id="ARBA00022525"/>
    </source>
</evidence>
<feature type="signal peptide" evidence="6">
    <location>
        <begin position="1"/>
        <end position="22"/>
    </location>
</feature>
<dbReference type="VEuPathDB" id="VectorBase:ISCI001282"/>
<feature type="region of interest" description="Disordered" evidence="5">
    <location>
        <begin position="21"/>
        <end position="60"/>
    </location>
</feature>
<reference evidence="8" key="1">
    <citation type="submission" date="2019-04" db="EMBL/GenBank/DDBJ databases">
        <title>An insight into the mialome of Ixodes scapularis.</title>
        <authorList>
            <person name="Ribeiro J.M."/>
            <person name="Mather T.N."/>
            <person name="Karim S."/>
        </authorList>
    </citation>
    <scope>NUCLEOTIDE SEQUENCE</scope>
</reference>
<evidence type="ECO:0000313" key="8">
    <source>
        <dbReference type="EMBL" id="MOY38388.1"/>
    </source>
</evidence>
<dbReference type="GO" id="GO:0005576">
    <property type="term" value="C:extracellular region"/>
    <property type="evidence" value="ECO:0007669"/>
    <property type="project" value="UniProtKB-SubCell"/>
</dbReference>
<evidence type="ECO:0000259" key="7">
    <source>
        <dbReference type="Pfam" id="PF00151"/>
    </source>
</evidence>
<comment type="similarity">
    <text evidence="2 4">Belongs to the AB hydrolase superfamily. Lipase family.</text>
</comment>
<dbReference type="PANTHER" id="PTHR11610:SF173">
    <property type="entry name" value="LIPASE DOMAIN-CONTAINING PROTEIN-RELATED"/>
    <property type="match status" value="1"/>
</dbReference>
<dbReference type="InterPro" id="IPR000734">
    <property type="entry name" value="TAG_lipase"/>
</dbReference>